<feature type="domain" description="FAD-binding PCMH-type" evidence="4">
    <location>
        <begin position="1"/>
        <end position="180"/>
    </location>
</feature>
<dbReference type="Gene3D" id="3.30.43.10">
    <property type="entry name" value="Uridine Diphospho-n-acetylenolpyruvylglucosamine Reductase, domain 2"/>
    <property type="match status" value="1"/>
</dbReference>
<keyword evidence="6" id="KW-1185">Reference proteome</keyword>
<evidence type="ECO:0000256" key="3">
    <source>
        <dbReference type="ARBA" id="ARBA00023002"/>
    </source>
</evidence>
<dbReference type="AlphaFoldDB" id="A0A9X7VWC3"/>
<reference evidence="5 6" key="1">
    <citation type="submission" date="2021-02" db="EMBL/GenBank/DDBJ databases">
        <title>Alicyclobacillus curvatus sp. nov. and Alicyclobacillus mengziensis sp. nov., two acidophilic bacteria isolated from acid mine drainage.</title>
        <authorList>
            <person name="Huang Y."/>
        </authorList>
    </citation>
    <scope>NUCLEOTIDE SEQUENCE [LARGE SCALE GENOMIC DNA]</scope>
    <source>
        <strain evidence="5 6">S30H14</strain>
    </source>
</reference>
<dbReference type="Gene3D" id="3.30.465.10">
    <property type="match status" value="1"/>
</dbReference>
<accession>A0A9X7VWC3</accession>
<dbReference type="InterPro" id="IPR005107">
    <property type="entry name" value="CO_DH_flav_C"/>
</dbReference>
<name>A0A9X7VWC3_9BACL</name>
<evidence type="ECO:0000256" key="1">
    <source>
        <dbReference type="ARBA" id="ARBA00022630"/>
    </source>
</evidence>
<dbReference type="GO" id="GO:0016491">
    <property type="term" value="F:oxidoreductase activity"/>
    <property type="evidence" value="ECO:0007669"/>
    <property type="project" value="UniProtKB-KW"/>
</dbReference>
<dbReference type="Pfam" id="PF00941">
    <property type="entry name" value="FAD_binding_5"/>
    <property type="match status" value="1"/>
</dbReference>
<protein>
    <submittedName>
        <fullName evidence="5">FAD binding domain-containing protein</fullName>
    </submittedName>
</protein>
<dbReference type="PANTHER" id="PTHR42659">
    <property type="entry name" value="XANTHINE DEHYDROGENASE SUBUNIT C-RELATED"/>
    <property type="match status" value="1"/>
</dbReference>
<dbReference type="InterPro" id="IPR036318">
    <property type="entry name" value="FAD-bd_PCMH-like_sf"/>
</dbReference>
<dbReference type="InterPro" id="IPR051312">
    <property type="entry name" value="Diverse_Substr_Oxidored"/>
</dbReference>
<dbReference type="EMBL" id="CP071182">
    <property type="protein sequence ID" value="QSO46281.1"/>
    <property type="molecule type" value="Genomic_DNA"/>
</dbReference>
<dbReference type="InterPro" id="IPR016169">
    <property type="entry name" value="FAD-bd_PCMH_sub2"/>
</dbReference>
<dbReference type="Gene3D" id="3.30.390.50">
    <property type="entry name" value="CO dehydrogenase flavoprotein, C-terminal domain"/>
    <property type="match status" value="1"/>
</dbReference>
<gene>
    <name evidence="5" type="ORF">JZ786_17505</name>
</gene>
<evidence type="ECO:0000259" key="4">
    <source>
        <dbReference type="PROSITE" id="PS51387"/>
    </source>
</evidence>
<dbReference type="InterPro" id="IPR002346">
    <property type="entry name" value="Mopterin_DH_FAD-bd"/>
</dbReference>
<evidence type="ECO:0000313" key="6">
    <source>
        <dbReference type="Proteomes" id="UP000663505"/>
    </source>
</evidence>
<dbReference type="SMART" id="SM01092">
    <property type="entry name" value="CO_deh_flav_C"/>
    <property type="match status" value="1"/>
</dbReference>
<dbReference type="PANTHER" id="PTHR42659:SF2">
    <property type="entry name" value="XANTHINE DEHYDROGENASE SUBUNIT C-RELATED"/>
    <property type="match status" value="1"/>
</dbReference>
<sequence length="283" mass="31834">MLPIDFDYVATKSLQDTVFHYTKAIEANLAPIYYAGGTEIITFARLGLVHPDVVIDTKGILQTRVLQISESRHSLVTGANIPLTTLTDDPLLEREFPLLQRTVAEIADRTARNKITLGGNICGQIFYREAVLPFLVCDSLVRLVGPSGSRELPMMQAFRKKLQLSSGEFLVQIATDERACHAPFVHIKRRKIGEVGYPIVTVAAIRWRGQIRVAFSGVTDFPFRSLAIEEALNRDNASREARVENALQRIPQGEILDDYEASREYRLFVLRDLLLKVLLELGR</sequence>
<dbReference type="KEGG" id="afx:JZ786_17505"/>
<dbReference type="SUPFAM" id="SSF56176">
    <property type="entry name" value="FAD-binding/transporter-associated domain-like"/>
    <property type="match status" value="1"/>
</dbReference>
<keyword evidence="2" id="KW-0274">FAD</keyword>
<keyword evidence="3" id="KW-0560">Oxidoreductase</keyword>
<organism evidence="5 6">
    <name type="scientific">Alicyclobacillus mengziensis</name>
    <dbReference type="NCBI Taxonomy" id="2931921"/>
    <lineage>
        <taxon>Bacteria</taxon>
        <taxon>Bacillati</taxon>
        <taxon>Bacillota</taxon>
        <taxon>Bacilli</taxon>
        <taxon>Bacillales</taxon>
        <taxon>Alicyclobacillaceae</taxon>
        <taxon>Alicyclobacillus</taxon>
    </lineage>
</organism>
<evidence type="ECO:0000256" key="2">
    <source>
        <dbReference type="ARBA" id="ARBA00022827"/>
    </source>
</evidence>
<dbReference type="SUPFAM" id="SSF55447">
    <property type="entry name" value="CO dehydrogenase flavoprotein C-terminal domain-like"/>
    <property type="match status" value="1"/>
</dbReference>
<dbReference type="Proteomes" id="UP000663505">
    <property type="component" value="Chromosome"/>
</dbReference>
<dbReference type="RefSeq" id="WP_206655650.1">
    <property type="nucleotide sequence ID" value="NZ_CP071182.1"/>
</dbReference>
<dbReference type="InterPro" id="IPR016166">
    <property type="entry name" value="FAD-bd_PCMH"/>
</dbReference>
<evidence type="ECO:0000313" key="5">
    <source>
        <dbReference type="EMBL" id="QSO46281.1"/>
    </source>
</evidence>
<proteinExistence type="predicted"/>
<dbReference type="InterPro" id="IPR036683">
    <property type="entry name" value="CO_DH_flav_C_dom_sf"/>
</dbReference>
<keyword evidence="1" id="KW-0285">Flavoprotein</keyword>
<dbReference type="PROSITE" id="PS51387">
    <property type="entry name" value="FAD_PCMH"/>
    <property type="match status" value="1"/>
</dbReference>
<dbReference type="GO" id="GO:0071949">
    <property type="term" value="F:FAD binding"/>
    <property type="evidence" value="ECO:0007669"/>
    <property type="project" value="InterPro"/>
</dbReference>
<dbReference type="InterPro" id="IPR016167">
    <property type="entry name" value="FAD-bd_PCMH_sub1"/>
</dbReference>